<name>A0A2T2XLM4_9FIRM</name>
<dbReference type="CDD" id="cd03354">
    <property type="entry name" value="LbH_SAT"/>
    <property type="match status" value="1"/>
</dbReference>
<dbReference type="SUPFAM" id="SSF51161">
    <property type="entry name" value="Trimeric LpxA-like enzymes"/>
    <property type="match status" value="1"/>
</dbReference>
<evidence type="ECO:0000256" key="2">
    <source>
        <dbReference type="ARBA" id="ARBA00022605"/>
    </source>
</evidence>
<evidence type="ECO:0000313" key="6">
    <source>
        <dbReference type="Proteomes" id="UP000242972"/>
    </source>
</evidence>
<evidence type="ECO:0000313" key="5">
    <source>
        <dbReference type="EMBL" id="PSR35387.1"/>
    </source>
</evidence>
<comment type="caution">
    <text evidence="5">The sequence shown here is derived from an EMBL/GenBank/DDBJ whole genome shotgun (WGS) entry which is preliminary data.</text>
</comment>
<reference evidence="5 6" key="1">
    <citation type="journal article" date="2014" name="BMC Genomics">
        <title>Comparison of environmental and isolate Sulfobacillus genomes reveals diverse carbon, sulfur, nitrogen, and hydrogen metabolisms.</title>
        <authorList>
            <person name="Justice N.B."/>
            <person name="Norman A."/>
            <person name="Brown C.T."/>
            <person name="Singh A."/>
            <person name="Thomas B.C."/>
            <person name="Banfield J.F."/>
        </authorList>
    </citation>
    <scope>NUCLEOTIDE SEQUENCE [LARGE SCALE GENOMIC DNA]</scope>
    <source>
        <strain evidence="5">AMDSBA4</strain>
    </source>
</reference>
<evidence type="ECO:0000256" key="1">
    <source>
        <dbReference type="ARBA" id="ARBA00004876"/>
    </source>
</evidence>
<protein>
    <submittedName>
        <fullName evidence="5">Serine acetyltransferase</fullName>
    </submittedName>
</protein>
<dbReference type="Gene3D" id="2.160.10.10">
    <property type="entry name" value="Hexapeptide repeat proteins"/>
    <property type="match status" value="1"/>
</dbReference>
<dbReference type="PANTHER" id="PTHR42811">
    <property type="entry name" value="SERINE ACETYLTRANSFERASE"/>
    <property type="match status" value="1"/>
</dbReference>
<organism evidence="5 6">
    <name type="scientific">Sulfobacillus benefaciens</name>
    <dbReference type="NCBI Taxonomy" id="453960"/>
    <lineage>
        <taxon>Bacteria</taxon>
        <taxon>Bacillati</taxon>
        <taxon>Bacillota</taxon>
        <taxon>Clostridia</taxon>
        <taxon>Eubacteriales</taxon>
        <taxon>Clostridiales Family XVII. Incertae Sedis</taxon>
        <taxon>Sulfobacillus</taxon>
    </lineage>
</organism>
<dbReference type="Gene3D" id="1.10.3130.10">
    <property type="entry name" value="serine acetyltransferase, domain 1"/>
    <property type="match status" value="1"/>
</dbReference>
<dbReference type="InterPro" id="IPR053376">
    <property type="entry name" value="Serine_acetyltransferase"/>
</dbReference>
<dbReference type="NCBIfam" id="NF041874">
    <property type="entry name" value="EPS_EpsC"/>
    <property type="match status" value="1"/>
</dbReference>
<evidence type="ECO:0000256" key="4">
    <source>
        <dbReference type="ARBA" id="ARBA00023315"/>
    </source>
</evidence>
<dbReference type="Proteomes" id="UP000242972">
    <property type="component" value="Unassembled WGS sequence"/>
</dbReference>
<keyword evidence="2" id="KW-0028">Amino-acid biosynthesis</keyword>
<proteinExistence type="predicted"/>
<dbReference type="GO" id="GO:0016746">
    <property type="term" value="F:acyltransferase activity"/>
    <property type="evidence" value="ECO:0007669"/>
    <property type="project" value="UniProtKB-KW"/>
</dbReference>
<dbReference type="AlphaFoldDB" id="A0A2T2XLM4"/>
<comment type="pathway">
    <text evidence="1">Amino-acid biosynthesis; L-cysteine biosynthesis; L-cysteine from L-serine: step 1/2.</text>
</comment>
<evidence type="ECO:0000256" key="3">
    <source>
        <dbReference type="ARBA" id="ARBA00022679"/>
    </source>
</evidence>
<accession>A0A2T2XLM4</accession>
<dbReference type="InterPro" id="IPR045304">
    <property type="entry name" value="LbH_SAT"/>
</dbReference>
<dbReference type="InterPro" id="IPR042122">
    <property type="entry name" value="Ser_AcTrfase_N_sf"/>
</dbReference>
<gene>
    <name evidence="5" type="ORF">C7B46_01625</name>
</gene>
<dbReference type="InterPro" id="IPR011004">
    <property type="entry name" value="Trimer_LpxA-like_sf"/>
</dbReference>
<dbReference type="GO" id="GO:0008652">
    <property type="term" value="P:amino acid biosynthetic process"/>
    <property type="evidence" value="ECO:0007669"/>
    <property type="project" value="UniProtKB-KW"/>
</dbReference>
<dbReference type="EMBL" id="PXYW01000002">
    <property type="protein sequence ID" value="PSR35387.1"/>
    <property type="molecule type" value="Genomic_DNA"/>
</dbReference>
<keyword evidence="3 5" id="KW-0808">Transferase</keyword>
<keyword evidence="4" id="KW-0012">Acyltransferase</keyword>
<sequence length="305" mass="33017">MDTWDSEGFTIGHLSRIVMAMDQHNGGALPTGDSFSPTTRQATERLIRRLECLLFPVEHAWSEAVEGTQLQARTELLGVVIWDLAHQIHRAKRHRCDPQDIPCPELSQAFDTAVEFAAALPEVLAQLSLDAAAAFSGDPAARDTSEIVSCYPGFYAIMVYRLAHRLFEFGVPLLPRLMTEIAHSQTGIDIHPGARIGSSFFIDHGTGVVIGETTEVGNGVTLYQGVTLGALNFPRDEAGQIIRGQKRHPTIGDNVVVYSGATILGGSTTIGEGSIIGGNVWLTESVPPFSRVIAQPKIELKSGHR</sequence>